<dbReference type="AlphaFoldDB" id="A0A087SX07"/>
<accession>A0A087SX07</accession>
<feature type="region of interest" description="Disordered" evidence="1">
    <location>
        <begin position="167"/>
        <end position="188"/>
    </location>
</feature>
<sequence length="188" mass="21504">MKDYPEAEEILQSMGRKRLMEARMASPSDTAPPFQEDSERPDTRRGKDNRQRKKGMSLAYLLGRKDADHDKVHKHKYSNLSNSSDTPGDSTSSPHREPVQNQQLQNSFIKSNHIVSESQKQKNPNDETTSKATSLVEQITAKLRKRNKIPRFSVRKKRTLWCKISRLVTPKKSRGSSTSKHSDAREST</sequence>
<feature type="non-terminal residue" evidence="2">
    <location>
        <position position="188"/>
    </location>
</feature>
<keyword evidence="3" id="KW-1185">Reference proteome</keyword>
<feature type="region of interest" description="Disordered" evidence="1">
    <location>
        <begin position="1"/>
        <end position="133"/>
    </location>
</feature>
<feature type="compositionally biased region" description="Low complexity" evidence="1">
    <location>
        <begin position="81"/>
        <end position="93"/>
    </location>
</feature>
<proteinExistence type="predicted"/>
<evidence type="ECO:0000313" key="3">
    <source>
        <dbReference type="Proteomes" id="UP000054359"/>
    </source>
</evidence>
<feature type="compositionally biased region" description="Basic and acidic residues" evidence="1">
    <location>
        <begin position="119"/>
        <end position="129"/>
    </location>
</feature>
<reference evidence="2 3" key="1">
    <citation type="submission" date="2013-11" db="EMBL/GenBank/DDBJ databases">
        <title>Genome sequencing of Stegodyphus mimosarum.</title>
        <authorList>
            <person name="Bechsgaard J."/>
        </authorList>
    </citation>
    <scope>NUCLEOTIDE SEQUENCE [LARGE SCALE GENOMIC DNA]</scope>
</reference>
<evidence type="ECO:0000313" key="2">
    <source>
        <dbReference type="EMBL" id="KFM57396.1"/>
    </source>
</evidence>
<dbReference type="OrthoDB" id="6426645at2759"/>
<organism evidence="2 3">
    <name type="scientific">Stegodyphus mimosarum</name>
    <name type="common">African social velvet spider</name>
    <dbReference type="NCBI Taxonomy" id="407821"/>
    <lineage>
        <taxon>Eukaryota</taxon>
        <taxon>Metazoa</taxon>
        <taxon>Ecdysozoa</taxon>
        <taxon>Arthropoda</taxon>
        <taxon>Chelicerata</taxon>
        <taxon>Arachnida</taxon>
        <taxon>Araneae</taxon>
        <taxon>Araneomorphae</taxon>
        <taxon>Entelegynae</taxon>
        <taxon>Eresoidea</taxon>
        <taxon>Eresidae</taxon>
        <taxon>Stegodyphus</taxon>
    </lineage>
</organism>
<dbReference type="EMBL" id="KK112341">
    <property type="protein sequence ID" value="KFM57396.1"/>
    <property type="molecule type" value="Genomic_DNA"/>
</dbReference>
<feature type="compositionally biased region" description="Polar residues" evidence="1">
    <location>
        <begin position="99"/>
        <end position="118"/>
    </location>
</feature>
<gene>
    <name evidence="2" type="ORF">X975_10330</name>
</gene>
<name>A0A087SX07_STEMI</name>
<dbReference type="Proteomes" id="UP000054359">
    <property type="component" value="Unassembled WGS sequence"/>
</dbReference>
<protein>
    <submittedName>
        <fullName evidence="2">Uncharacterized protein</fullName>
    </submittedName>
</protein>
<feature type="compositionally biased region" description="Basic and acidic residues" evidence="1">
    <location>
        <begin position="37"/>
        <end position="49"/>
    </location>
</feature>
<evidence type="ECO:0000256" key="1">
    <source>
        <dbReference type="SAM" id="MobiDB-lite"/>
    </source>
</evidence>